<dbReference type="HOGENOM" id="CLU_227021_0_0_11"/>
<dbReference type="NCBIfam" id="NF033679">
    <property type="entry name" value="DNRLRE_dom"/>
    <property type="match status" value="2"/>
</dbReference>
<dbReference type="InterPro" id="IPR033803">
    <property type="entry name" value="CBD-like_Golvesin-Xly"/>
</dbReference>
<evidence type="ECO:0000259" key="4">
    <source>
        <dbReference type="Pfam" id="PF25023"/>
    </source>
</evidence>
<proteinExistence type="predicted"/>
<dbReference type="InterPro" id="IPR050708">
    <property type="entry name" value="T6SS_VgrG/RHS"/>
</dbReference>
<dbReference type="Pfam" id="PF00688">
    <property type="entry name" value="TGFb_propeptide"/>
    <property type="match status" value="1"/>
</dbReference>
<feature type="domain" description="TGF-beta propeptide" evidence="3">
    <location>
        <begin position="360"/>
        <end position="464"/>
    </location>
</feature>
<dbReference type="InterPro" id="IPR056823">
    <property type="entry name" value="TEN-like_YD-shell"/>
</dbReference>
<evidence type="ECO:0000256" key="1">
    <source>
        <dbReference type="ARBA" id="ARBA00022737"/>
    </source>
</evidence>
<sequence length="2715" mass="292932">MRRRRNVLSRAVIVFVSAVLVLVGLPVGPPVTAAGGGVSLGLGRLWESVVDWLSPQEAVAGPRLAAGAVAPPRRAEPPRRVRELVDRRSATAKVFALSDGRTQVEVSPVPRHFRDAQGKWRGIDTTVRKGGPQGYRFFNDTNTFRSRFGASSDNLVRFEHGRKSITVGLAGDRRVVEPAVKGNTVTYRGAIPGADVVYEVTGEGLKEKIVLAEPPSEAVFRFSLRLGGVTARELPDGAIGFFPVGGAGDGPPVLVMPAPFMYDQVSKDKSPYGRAFSRRVKQTVEQRGSEFTVTLSADGQWLRAPQRRYPVVIDPTIKVEPTPTTGEDVQIWSDTPDRNDGSSYRLSVGTDPWGVARSLVKFDTSMVAAGTALDSARLRVYYDNELHTGANDVEIEARRVTQAWSEDTATWNSVHSAFAEAGLSTQVKQANTANVWHEFDVRNIVQSWVSGSAANHGVMLKPVDETLGRGGAIYQAAEYAYNGEVANRPKLVLTYGRPSVDLAYPTTIHATGAELGWQPYADADPEDPADDVVEYQVHRSVYQTFTPSASTLIAPLAPGVTSFTDTTAEPTPADSPDPFGNAYYYMVAAKTRDGQLIPGPTQVARLPKAGRTTRIFHGGADATTLSSAQPNTNLNSLGGQPWLSVGINSSTYGTTRSVIRFPDLSGIPANAQVESAEFGLWGFYSYGSGARVNVHPLTRSFVEDEASWNQASAGTAWSSGGGDYGALSDQIDTISNDPRWNWWDVSDAVQGWVSDPASNHGLIARLNDTIDTQRTLFLSDEAAEPQLRPNLVVTYTEPTAPGTYHAPDTPSMRMIPGDEYTIPVTLTNTTSTTWSATDRALSYRWSLPDGTDATTGGNRLETALPADVPPQGTVTVQAKVKTPIQSDAGNKREQFVLAWDLRDTAGGTWLSDTAGIPPLEQNVTVEDPTSDQLGLEKFYSYAGTATGAGSNVLVNQYAGNTVFSYDALSNPGRGLSTFVRLTYNSMDTSATSMGYGWSLAASGLARLGTSLELHPRGQDYPTRITVPDGDGTSHVFTLDKHGSTDPAVWTYDPPAGVHLYVRRHEGNDAARRWSLTRPDRTQFFFDEQGWLSAVVDRNGNTQTFTYTERKSHNQPRKFLAYVTDPTGRKTLRLDYWEKGETNNPHLLDMVQSITDISGRTLTFGYDDKGLLTEIVDGAGTAKAKTFGFGYDATQGNKNVKLVAVTDPRGNTTDLAYYEAPVDPLDKWKAQTLTDRLGDATDFAYTDPDGSTGSEMESTVTDAEGHATSYRMDGYGRPIRTTNARNETTQLGWDADNNVVSLTEANGAVSTWTYDPKTGYPTSIRDAEAVANNTPATTLEYQTGLAGHTAELTAKVTPEGHRWEFGYDGNGNLTTVTDPKGVATTGVGDDYQTSYGYDQYGQLLTATDANGNTTTYGDYHPAGYPRSTTNALDETSTVVYDERGQVTEATNAAGATTTMTYDVFGRPLETTTPKDAAAGEVITTPAPVYDANDNVTRSTAPNGAVTTATYDAADQLTTVTEPKDTPTGPERKSTFAYDKVGNLVSETQPLGTLTPTDQDDYVTRYAYDAINQLTRATNAAGDVITYDYDNVGNLVTVVDPRKNATPDTADYTTKYGYDANHRQVSVTDAGGNVTKQSYDLDGNVVTTTDAENNTTTYVYDQRAKVTEVRVPHKGDGSGGVIARTTRFEYDQVGNQTRVITPRGVDTPADPDDFATRTVYDKLNRPIEKHSAYDPDDARYNTADVIRYAYDAVGNLTEVSAPPSAGQSLRNTTTYEHYDNGWIRSSTDPWGIATSYDYNPLGQQTTRTLTSAGGSSSRTMTWGYFPDGKLESRSDDGVPVGLRVALADNSDTQDVTTTGVWDVSTAGGGFHGHNYRTAPAGTGGATFRWNLVLPDAGSYEVFVKYPDTAKATNARYTVSPGDGGQYPVTVNQTQQAGQWVSLGSWQFNGGAGQSVTLSDNADGLVAADAVKLVRDNSGDTDTEAKTFGYSYDANGNLSSLSDDSSGAKADAYAMTYNGLNQLAKVEEKLAGALRNTTSYTYNANGNPLSRDHDSQTAAFEYNSRDLVSKVTNTETGQSPKVTGYTYTARGQVLRETKANGNAVDYTYYRDGALASQVEKKTDATLVARHDLVYNANGHRTRDASKVQNADDPSAYLDRVREYTYDPQDRIAHVTKKDAATGAVLEDEDYVHDAGGNIIEQTVDGTTASYTYDRNRLTSVTTGGATASYNYDPYGRLFGVKSVGEMLEAWVYDGFDRVATHHKRTDAGGIETSTYTYDPLDRTTSKTSGGDTTDFAYLGLSDKVITEEISGQVQRSYAYDAWGGRLSQLKHDTDGTGPEVDEDSFYGFNPHTDVETLTTETGDTRATYGYTAYGKDDEEAFTGIDKPDAQNPGREPYNVYRFNGKRWDPHSGSYDMGFRDYNPGLNRFLTRDTYTSALADLNLATDPYTGNRYAFAGGNPITRIEIDGHISCTGPDGIDCGMTDRASWSNFYGDSGEPSGSSTRTAAAGTAPSSYEGCMRKYGACAVDHDIELSVAELGHGALDVAGQVPGFGELFDGANCAWYGAEGDNLNAAASCAAMIPILGNLTTLGKHLGKAVNNTANTANAGARALPASVQVPLGNSKYGLEHILRRHSFNSLTTKPASKFSRGMGYIEIRGAINDAVARGGTWRVEGASRVLDTSVGRTIGTDLAGNSTSGIRVVTDETGSVITSYPIPWP</sequence>
<feature type="domain" description="Teneurin-like YD-shell" evidence="4">
    <location>
        <begin position="1608"/>
        <end position="1727"/>
    </location>
</feature>
<evidence type="ECO:0000259" key="5">
    <source>
        <dbReference type="Pfam" id="PF25275"/>
    </source>
</evidence>
<dbReference type="PANTHER" id="PTHR32305">
    <property type="match status" value="1"/>
</dbReference>
<dbReference type="eggNOG" id="COG3209">
    <property type="taxonomic scope" value="Bacteria"/>
</dbReference>
<dbReference type="Pfam" id="PF25275">
    <property type="entry name" value="Golvesin_C"/>
    <property type="match status" value="1"/>
</dbReference>
<dbReference type="EMBL" id="CM001439">
    <property type="protein sequence ID" value="EHR52039.1"/>
    <property type="molecule type" value="Genomic_DNA"/>
</dbReference>
<name>H5X1X0_9PSEU</name>
<dbReference type="Pfam" id="PF05593">
    <property type="entry name" value="RHS_repeat"/>
    <property type="match status" value="5"/>
</dbReference>
<dbReference type="STRING" id="882083.SacmaDRAFT_3836"/>
<evidence type="ECO:0000256" key="2">
    <source>
        <dbReference type="SAM" id="MobiDB-lite"/>
    </source>
</evidence>
<dbReference type="Proteomes" id="UP000004926">
    <property type="component" value="Chromosome"/>
</dbReference>
<dbReference type="InterPro" id="IPR006530">
    <property type="entry name" value="YD"/>
</dbReference>
<protein>
    <submittedName>
        <fullName evidence="6">RHS repeat-associated core domain protein</fullName>
    </submittedName>
</protein>
<dbReference type="InterPro" id="IPR031325">
    <property type="entry name" value="RHS_repeat"/>
</dbReference>
<gene>
    <name evidence="6" type="ORF">SacmaDRAFT_3836</name>
</gene>
<organism evidence="6 7">
    <name type="scientific">Saccharomonospora marina XMU15</name>
    <dbReference type="NCBI Taxonomy" id="882083"/>
    <lineage>
        <taxon>Bacteria</taxon>
        <taxon>Bacillati</taxon>
        <taxon>Actinomycetota</taxon>
        <taxon>Actinomycetes</taxon>
        <taxon>Pseudonocardiales</taxon>
        <taxon>Pseudonocardiaceae</taxon>
        <taxon>Saccharomonospora</taxon>
    </lineage>
</organism>
<dbReference type="InterPro" id="IPR001111">
    <property type="entry name" value="TGF-b_propeptide"/>
</dbReference>
<dbReference type="Gene3D" id="2.60.120.970">
    <property type="match status" value="2"/>
</dbReference>
<feature type="region of interest" description="Disordered" evidence="2">
    <location>
        <begin position="319"/>
        <end position="343"/>
    </location>
</feature>
<keyword evidence="7" id="KW-1185">Reference proteome</keyword>
<keyword evidence="1" id="KW-0677">Repeat</keyword>
<dbReference type="InterPro" id="IPR022385">
    <property type="entry name" value="Rhs_assc_core"/>
</dbReference>
<dbReference type="PANTHER" id="PTHR32305:SF15">
    <property type="entry name" value="PROTEIN RHSA-RELATED"/>
    <property type="match status" value="1"/>
</dbReference>
<dbReference type="Gene3D" id="2.180.10.10">
    <property type="entry name" value="RHS repeat-associated core"/>
    <property type="match status" value="5"/>
</dbReference>
<evidence type="ECO:0000313" key="7">
    <source>
        <dbReference type="Proteomes" id="UP000004926"/>
    </source>
</evidence>
<accession>H5X1X0</accession>
<dbReference type="CDD" id="cd20745">
    <property type="entry name" value="FIX_RhsA_AHH_HNH-like"/>
    <property type="match status" value="1"/>
</dbReference>
<reference evidence="6 7" key="1">
    <citation type="journal article" date="2012" name="Stand. Genomic Sci.">
        <title>Genome sequence of the ocean sediment bacterium Saccharomonospora marina type strain (XMU15(T)).</title>
        <authorList>
            <person name="Klenk H.P."/>
            <person name="Lu M."/>
            <person name="Lucas S."/>
            <person name="Lapidus A."/>
            <person name="Copeland A."/>
            <person name="Pitluck S."/>
            <person name="Goodwin L.A."/>
            <person name="Han C."/>
            <person name="Tapia R."/>
            <person name="Brambilla E.M."/>
            <person name="Potter G."/>
            <person name="Land M."/>
            <person name="Ivanova N."/>
            <person name="Rohde M."/>
            <person name="Goker M."/>
            <person name="Detter J.C."/>
            <person name="Li W.J."/>
            <person name="Kyrpides N.C."/>
            <person name="Woyke T."/>
        </authorList>
    </citation>
    <scope>NUCLEOTIDE SEQUENCE [LARGE SCALE GENOMIC DNA]</scope>
    <source>
        <strain evidence="6 7">XMU15</strain>
    </source>
</reference>
<evidence type="ECO:0000259" key="3">
    <source>
        <dbReference type="Pfam" id="PF00688"/>
    </source>
</evidence>
<dbReference type="Pfam" id="PF25023">
    <property type="entry name" value="TEN_YD-shell"/>
    <property type="match status" value="1"/>
</dbReference>
<dbReference type="NCBIfam" id="TIGR03696">
    <property type="entry name" value="Rhs_assc_core"/>
    <property type="match status" value="1"/>
</dbReference>
<feature type="domain" description="Golvesin/Xly CBD-like" evidence="5">
    <location>
        <begin position="1844"/>
        <end position="1972"/>
    </location>
</feature>
<evidence type="ECO:0000313" key="6">
    <source>
        <dbReference type="EMBL" id="EHR52039.1"/>
    </source>
</evidence>
<dbReference type="NCBIfam" id="TIGR01643">
    <property type="entry name" value="YD_repeat_2x"/>
    <property type="match status" value="5"/>
</dbReference>